<comment type="similarity">
    <text evidence="1">Belongs to the ATP-dependent AMP-binding enzyme family.</text>
</comment>
<dbReference type="InterPro" id="IPR045851">
    <property type="entry name" value="AMP-bd_C_sf"/>
</dbReference>
<dbReference type="InterPro" id="IPR025110">
    <property type="entry name" value="AMP-bd_C"/>
</dbReference>
<dbReference type="AlphaFoldDB" id="G5API9"/>
<dbReference type="CDD" id="cd05941">
    <property type="entry name" value="MCS"/>
    <property type="match status" value="1"/>
</dbReference>
<keyword evidence="2" id="KW-0443">Lipid metabolism</keyword>
<dbReference type="STRING" id="10181.G5API9"/>
<evidence type="ECO:0000256" key="2">
    <source>
        <dbReference type="ARBA" id="ARBA00023098"/>
    </source>
</evidence>
<dbReference type="Gene3D" id="3.30.300.30">
    <property type="match status" value="1"/>
</dbReference>
<sequence length="793" mass="87627">MLLRMTLPSRHLVWAAASCGPAPGRHRGGRFLHRAPTARSDRAGPVFTKALAFGDRIALVDQHGCHTYRDLYHRSLRLSLEICRLRGCMDGDLQDERISFLCSNDVSYVVAQWASWVSGGIAVPLFWKHPEPQLEYFIQDSRSSVVLASPEHVPLVGPVAGRLGLPLLSLPPDVYHGAVEEPAAEPEQKHKWRERGAMILYTSGTTGRPRGVLSTHGSLTATVTGLVHAWAWTRDDVILHVLPLHHMHGVVNKLLCPLWVGATCVMLPEFSAQQRSPCRWARLCWVPRPHLLCLRLMPRELGPCSLSLLLAMGSTEQERLLPTVPLVQCPFLLGSSSSSTGTKICRVPDCPYLLIPLRALGLRPDQGHTGRLLLLESVWNWELCVLHSYLSLQTYFGPLPSTCYVRREGADSSGHWSLPGGQHHPGVVWEKFLSSETPRINVFMAVPTIYSKLLDYYDQHFTQPHVQDFVRAVCEEKIRLMVSGSAALPTPLLERWKSATGHMLLERYGMTEVGMALSSPLAGARLPGSVGTPLPGVEVRIVSESPQRDGCPYTVHAQGDTQGTKVTPGLEEKEGELLVRGPSVFREYWDKPEETKTAFTSDGWFRTGDTAVFKDDSYWIRGRTSVDIIKTGGYKVSALEVERLGVKASDLVPGAVWTTPLPPCTASVEQRDGTLRALWEACGGDTAVFKDDSYWIRGRTSVDIIKTGGSQAALLSSDVAVIGVPDVTWGQRVTAVVALHAGHSLSHSDLKEWARRFLAPYAVPSGLVLMEEIPRNQMGKINKKDLVRQLYPE</sequence>
<dbReference type="Pfam" id="PF13193">
    <property type="entry name" value="AMP-binding_C"/>
    <property type="match status" value="1"/>
</dbReference>
<evidence type="ECO:0000313" key="7">
    <source>
        <dbReference type="Proteomes" id="UP000006813"/>
    </source>
</evidence>
<dbReference type="PANTHER" id="PTHR43201:SF8">
    <property type="entry name" value="ACYL-COA SYNTHETASE FAMILY MEMBER 3"/>
    <property type="match status" value="1"/>
</dbReference>
<reference evidence="6 7" key="1">
    <citation type="journal article" date="2011" name="Nature">
        <title>Genome sequencing reveals insights into physiology and longevity of the naked mole rat.</title>
        <authorList>
            <person name="Kim E.B."/>
            <person name="Fang X."/>
            <person name="Fushan A.A."/>
            <person name="Huang Z."/>
            <person name="Lobanov A.V."/>
            <person name="Han L."/>
            <person name="Marino S.M."/>
            <person name="Sun X."/>
            <person name="Turanov A.A."/>
            <person name="Yang P."/>
            <person name="Yim S.H."/>
            <person name="Zhao X."/>
            <person name="Kasaikina M.V."/>
            <person name="Stoletzki N."/>
            <person name="Peng C."/>
            <person name="Polak P."/>
            <person name="Xiong Z."/>
            <person name="Kiezun A."/>
            <person name="Zhu Y."/>
            <person name="Chen Y."/>
            <person name="Kryukov G.V."/>
            <person name="Zhang Q."/>
            <person name="Peshkin L."/>
            <person name="Yang L."/>
            <person name="Bronson R.T."/>
            <person name="Buffenstein R."/>
            <person name="Wang B."/>
            <person name="Han C."/>
            <person name="Li Q."/>
            <person name="Chen L."/>
            <person name="Zhao W."/>
            <person name="Sunyaev S.R."/>
            <person name="Park T.J."/>
            <person name="Zhang G."/>
            <person name="Wang J."/>
            <person name="Gladyshev V.N."/>
        </authorList>
    </citation>
    <scope>NUCLEOTIDE SEQUENCE [LARGE SCALE GENOMIC DNA]</scope>
</reference>
<evidence type="ECO:0000313" key="6">
    <source>
        <dbReference type="EMBL" id="EHA98949.1"/>
    </source>
</evidence>
<feature type="domain" description="AMP-dependent synthetase/ligase" evidence="4">
    <location>
        <begin position="49"/>
        <end position="293"/>
    </location>
</feature>
<name>G5API9_HETGA</name>
<dbReference type="SUPFAM" id="SSF56801">
    <property type="entry name" value="Acetyl-CoA synthetase-like"/>
    <property type="match status" value="3"/>
</dbReference>
<dbReference type="GO" id="GO:0031956">
    <property type="term" value="F:medium-chain fatty acid-CoA ligase activity"/>
    <property type="evidence" value="ECO:0007669"/>
    <property type="project" value="TreeGrafter"/>
</dbReference>
<dbReference type="PANTHER" id="PTHR43201">
    <property type="entry name" value="ACYL-COA SYNTHETASE"/>
    <property type="match status" value="1"/>
</dbReference>
<evidence type="ECO:0000259" key="5">
    <source>
        <dbReference type="Pfam" id="PF13193"/>
    </source>
</evidence>
<dbReference type="eggNOG" id="KOG1176">
    <property type="taxonomic scope" value="Eukaryota"/>
</dbReference>
<dbReference type="Pfam" id="PF00501">
    <property type="entry name" value="AMP-binding"/>
    <property type="match status" value="2"/>
</dbReference>
<dbReference type="PROSITE" id="PS00455">
    <property type="entry name" value="AMP_BINDING"/>
    <property type="match status" value="1"/>
</dbReference>
<dbReference type="GO" id="GO:0006631">
    <property type="term" value="P:fatty acid metabolic process"/>
    <property type="evidence" value="ECO:0007669"/>
    <property type="project" value="TreeGrafter"/>
</dbReference>
<protein>
    <submittedName>
        <fullName evidence="6">Acyl-CoA synthetase family member 3, mitochondrial</fullName>
    </submittedName>
</protein>
<accession>G5API9</accession>
<evidence type="ECO:0000259" key="4">
    <source>
        <dbReference type="Pfam" id="PF00501"/>
    </source>
</evidence>
<feature type="domain" description="AMP-binding enzyme C-terminal" evidence="5">
    <location>
        <begin position="718"/>
        <end position="780"/>
    </location>
</feature>
<feature type="region of interest" description="Disordered" evidence="3">
    <location>
        <begin position="548"/>
        <end position="567"/>
    </location>
</feature>
<organism evidence="6 7">
    <name type="scientific">Heterocephalus glaber</name>
    <name type="common">Naked mole rat</name>
    <dbReference type="NCBI Taxonomy" id="10181"/>
    <lineage>
        <taxon>Eukaryota</taxon>
        <taxon>Metazoa</taxon>
        <taxon>Chordata</taxon>
        <taxon>Craniata</taxon>
        <taxon>Vertebrata</taxon>
        <taxon>Euteleostomi</taxon>
        <taxon>Mammalia</taxon>
        <taxon>Eutheria</taxon>
        <taxon>Euarchontoglires</taxon>
        <taxon>Glires</taxon>
        <taxon>Rodentia</taxon>
        <taxon>Hystricomorpha</taxon>
        <taxon>Bathyergidae</taxon>
        <taxon>Heterocephalus</taxon>
    </lineage>
</organism>
<proteinExistence type="inferred from homology"/>
<feature type="domain" description="AMP-dependent synthetase/ligase" evidence="4">
    <location>
        <begin position="439"/>
        <end position="589"/>
    </location>
</feature>
<gene>
    <name evidence="6" type="ORF">GW7_12433</name>
</gene>
<evidence type="ECO:0000256" key="3">
    <source>
        <dbReference type="SAM" id="MobiDB-lite"/>
    </source>
</evidence>
<dbReference type="Proteomes" id="UP000006813">
    <property type="component" value="Unassembled WGS sequence"/>
</dbReference>
<dbReference type="InParanoid" id="G5API9"/>
<dbReference type="FunCoup" id="G5API9">
    <property type="interactions" value="1919"/>
</dbReference>
<dbReference type="InterPro" id="IPR000873">
    <property type="entry name" value="AMP-dep_synth/lig_dom"/>
</dbReference>
<dbReference type="Gene3D" id="3.40.50.12780">
    <property type="entry name" value="N-terminal domain of ligase-like"/>
    <property type="match status" value="2"/>
</dbReference>
<dbReference type="EMBL" id="JH166354">
    <property type="protein sequence ID" value="EHA98949.1"/>
    <property type="molecule type" value="Genomic_DNA"/>
</dbReference>
<evidence type="ECO:0000256" key="1">
    <source>
        <dbReference type="ARBA" id="ARBA00006432"/>
    </source>
</evidence>
<dbReference type="InterPro" id="IPR042099">
    <property type="entry name" value="ANL_N_sf"/>
</dbReference>
<dbReference type="InterPro" id="IPR020845">
    <property type="entry name" value="AMP-binding_CS"/>
</dbReference>